<dbReference type="AlphaFoldDB" id="A0A1V9FY86"/>
<dbReference type="Proteomes" id="UP000192796">
    <property type="component" value="Unassembled WGS sequence"/>
</dbReference>
<comment type="caution">
    <text evidence="1">The sequence shown here is derived from an EMBL/GenBank/DDBJ whole genome shotgun (WGS) entry which is preliminary data.</text>
</comment>
<reference evidence="1 2" key="1">
    <citation type="submission" date="2016-03" db="EMBL/GenBank/DDBJ databases">
        <title>Niastella vici sp. nov., isolated from farmland soil.</title>
        <authorList>
            <person name="Chen L."/>
            <person name="Wang D."/>
            <person name="Yang S."/>
            <person name="Wang G."/>
        </authorList>
    </citation>
    <scope>NUCLEOTIDE SEQUENCE [LARGE SCALE GENOMIC DNA]</scope>
    <source>
        <strain evidence="1 2">DJ57</strain>
    </source>
</reference>
<organism evidence="1 2">
    <name type="scientific">Niastella vici</name>
    <dbReference type="NCBI Taxonomy" id="1703345"/>
    <lineage>
        <taxon>Bacteria</taxon>
        <taxon>Pseudomonadati</taxon>
        <taxon>Bacteroidota</taxon>
        <taxon>Chitinophagia</taxon>
        <taxon>Chitinophagales</taxon>
        <taxon>Chitinophagaceae</taxon>
        <taxon>Niastella</taxon>
    </lineage>
</organism>
<accession>A0A1V9FY86</accession>
<name>A0A1V9FY86_9BACT</name>
<proteinExistence type="predicted"/>
<sequence>MELPAITKKLTRRIVRRKTNRKAEPILNTVSPPSEETIRQLNRIAQEYPFCVYYKQKVNDPL</sequence>
<evidence type="ECO:0000313" key="1">
    <source>
        <dbReference type="EMBL" id="OQP63297.1"/>
    </source>
</evidence>
<gene>
    <name evidence="1" type="ORF">A3860_25755</name>
</gene>
<evidence type="ECO:0000313" key="2">
    <source>
        <dbReference type="Proteomes" id="UP000192796"/>
    </source>
</evidence>
<protein>
    <submittedName>
        <fullName evidence="1">Uncharacterized protein</fullName>
    </submittedName>
</protein>
<dbReference type="EMBL" id="LVYD01000046">
    <property type="protein sequence ID" value="OQP63297.1"/>
    <property type="molecule type" value="Genomic_DNA"/>
</dbReference>
<keyword evidence="2" id="KW-1185">Reference proteome</keyword>